<organism evidence="1 2">
    <name type="scientific">Aspergillus leporis</name>
    <dbReference type="NCBI Taxonomy" id="41062"/>
    <lineage>
        <taxon>Eukaryota</taxon>
        <taxon>Fungi</taxon>
        <taxon>Dikarya</taxon>
        <taxon>Ascomycota</taxon>
        <taxon>Pezizomycotina</taxon>
        <taxon>Eurotiomycetes</taxon>
        <taxon>Eurotiomycetidae</taxon>
        <taxon>Eurotiales</taxon>
        <taxon>Aspergillaceae</taxon>
        <taxon>Aspergillus</taxon>
        <taxon>Aspergillus subgen. Circumdati</taxon>
    </lineage>
</organism>
<sequence length="178" mass="19762">MAKSKSAKRKHRAQCHWVLLERIAKGMELLDVLNTILRNAVNSTYRLPVYLGPPPLNSTTSSLRIHLGQINPGRGAEVFFCPPYYQMNPGPLRKPLNHHPAILYTTALNTVSLAPVSPSIIPPTSRGTRPRPRHDVLSAVEYKAIIAAGGTAQCAPPQRQRHEHSRAQLLLCCRHHVP</sequence>
<reference evidence="1 2" key="1">
    <citation type="submission" date="2019-04" db="EMBL/GenBank/DDBJ databases">
        <title>Friends and foes A comparative genomics study of 23 Aspergillus species from section Flavi.</title>
        <authorList>
            <consortium name="DOE Joint Genome Institute"/>
            <person name="Kjaerbolling I."/>
            <person name="Vesth T."/>
            <person name="Frisvad J.C."/>
            <person name="Nybo J.L."/>
            <person name="Theobald S."/>
            <person name="Kildgaard S."/>
            <person name="Isbrandt T."/>
            <person name="Kuo A."/>
            <person name="Sato A."/>
            <person name="Lyhne E.K."/>
            <person name="Kogle M.E."/>
            <person name="Wiebenga A."/>
            <person name="Kun R.S."/>
            <person name="Lubbers R.J."/>
            <person name="Makela M.R."/>
            <person name="Barry K."/>
            <person name="Chovatia M."/>
            <person name="Clum A."/>
            <person name="Daum C."/>
            <person name="Haridas S."/>
            <person name="He G."/>
            <person name="LaButti K."/>
            <person name="Lipzen A."/>
            <person name="Mondo S."/>
            <person name="Riley R."/>
            <person name="Salamov A."/>
            <person name="Simmons B.A."/>
            <person name="Magnuson J.K."/>
            <person name="Henrissat B."/>
            <person name="Mortensen U.H."/>
            <person name="Larsen T.O."/>
            <person name="Devries R.P."/>
            <person name="Grigoriev I.V."/>
            <person name="Machida M."/>
            <person name="Baker S.E."/>
            <person name="Andersen M.R."/>
        </authorList>
    </citation>
    <scope>NUCLEOTIDE SEQUENCE [LARGE SCALE GENOMIC DNA]</scope>
    <source>
        <strain evidence="1 2">CBS 151.66</strain>
    </source>
</reference>
<protein>
    <submittedName>
        <fullName evidence="1">Uncharacterized protein</fullName>
    </submittedName>
</protein>
<keyword evidence="2" id="KW-1185">Reference proteome</keyword>
<name>A0A5N5X5V3_9EURO</name>
<accession>A0A5N5X5V3</accession>
<evidence type="ECO:0000313" key="1">
    <source>
        <dbReference type="EMBL" id="KAB8076133.1"/>
    </source>
</evidence>
<dbReference type="AlphaFoldDB" id="A0A5N5X5V3"/>
<evidence type="ECO:0000313" key="2">
    <source>
        <dbReference type="Proteomes" id="UP000326565"/>
    </source>
</evidence>
<dbReference type="EMBL" id="ML732185">
    <property type="protein sequence ID" value="KAB8076133.1"/>
    <property type="molecule type" value="Genomic_DNA"/>
</dbReference>
<dbReference type="OrthoDB" id="69177at2759"/>
<gene>
    <name evidence="1" type="ORF">BDV29DRAFT_155059</name>
</gene>
<dbReference type="Proteomes" id="UP000326565">
    <property type="component" value="Unassembled WGS sequence"/>
</dbReference>
<proteinExistence type="predicted"/>